<dbReference type="RefSeq" id="WP_071506489.1">
    <property type="nucleotide sequence ID" value="NZ_MORL01000033.1"/>
</dbReference>
<comment type="caution">
    <text evidence="1">The sequence shown here is derived from an EMBL/GenBank/DDBJ whole genome shotgun (WGS) entry which is preliminary data.</text>
</comment>
<reference evidence="1 2" key="1">
    <citation type="submission" date="2016-10" db="EMBL/GenBank/DDBJ databases">
        <title>Arsenicibacter rosenii gen. nov., sp. nov., an efficient arsenic-methylating bacterium isolated from an arsenic-contaminated paddy soil.</title>
        <authorList>
            <person name="Huang K."/>
        </authorList>
    </citation>
    <scope>NUCLEOTIDE SEQUENCE [LARGE SCALE GENOMIC DNA]</scope>
    <source>
        <strain evidence="1 2">SM-1</strain>
    </source>
</reference>
<accession>A0A1S2VAX1</accession>
<keyword evidence="2" id="KW-1185">Reference proteome</keyword>
<evidence type="ECO:0000313" key="2">
    <source>
        <dbReference type="Proteomes" id="UP000181790"/>
    </source>
</evidence>
<proteinExistence type="predicted"/>
<gene>
    <name evidence="1" type="ORF">BLX24_27690</name>
</gene>
<organism evidence="1 2">
    <name type="scientific">Arsenicibacter rosenii</name>
    <dbReference type="NCBI Taxonomy" id="1750698"/>
    <lineage>
        <taxon>Bacteria</taxon>
        <taxon>Pseudomonadati</taxon>
        <taxon>Bacteroidota</taxon>
        <taxon>Cytophagia</taxon>
        <taxon>Cytophagales</taxon>
        <taxon>Spirosomataceae</taxon>
        <taxon>Arsenicibacter</taxon>
    </lineage>
</organism>
<dbReference type="Proteomes" id="UP000181790">
    <property type="component" value="Unassembled WGS sequence"/>
</dbReference>
<dbReference type="EMBL" id="MORL01000033">
    <property type="protein sequence ID" value="OIN55842.1"/>
    <property type="molecule type" value="Genomic_DNA"/>
</dbReference>
<protein>
    <submittedName>
        <fullName evidence="1">Uncharacterized protein</fullName>
    </submittedName>
</protein>
<evidence type="ECO:0000313" key="1">
    <source>
        <dbReference type="EMBL" id="OIN55842.1"/>
    </source>
</evidence>
<name>A0A1S2VAX1_9BACT</name>
<sequence length="66" mass="7444">MNTTQPKELVQRFLAADRKVTRIEESGGVWVEGYGKTGTSKEYDEALLHAQELYAELEAQGINPFE</sequence>
<dbReference type="AlphaFoldDB" id="A0A1S2VAX1"/>